<organism evidence="4 5">
    <name type="scientific">Smittium simulii</name>
    <dbReference type="NCBI Taxonomy" id="133385"/>
    <lineage>
        <taxon>Eukaryota</taxon>
        <taxon>Fungi</taxon>
        <taxon>Fungi incertae sedis</taxon>
        <taxon>Zoopagomycota</taxon>
        <taxon>Kickxellomycotina</taxon>
        <taxon>Harpellomycetes</taxon>
        <taxon>Harpellales</taxon>
        <taxon>Legeriomycetaceae</taxon>
        <taxon>Smittium</taxon>
    </lineage>
</organism>
<evidence type="ECO:0000256" key="2">
    <source>
        <dbReference type="ARBA" id="ARBA00022840"/>
    </source>
</evidence>
<dbReference type="SUPFAM" id="SSF52540">
    <property type="entry name" value="P-loop containing nucleoside triphosphate hydrolases"/>
    <property type="match status" value="1"/>
</dbReference>
<comment type="caution">
    <text evidence="4">The sequence shown here is derived from an EMBL/GenBank/DDBJ whole genome shotgun (WGS) entry which is preliminary data.</text>
</comment>
<evidence type="ECO:0000313" key="5">
    <source>
        <dbReference type="Proteomes" id="UP000245383"/>
    </source>
</evidence>
<protein>
    <recommendedName>
        <fullName evidence="6">Chromatin associated protein KTI12</fullName>
    </recommendedName>
</protein>
<dbReference type="STRING" id="133385.A0A2T9YHK4"/>
<evidence type="ECO:0000313" key="4">
    <source>
        <dbReference type="EMBL" id="PVU91795.1"/>
    </source>
</evidence>
<dbReference type="AlphaFoldDB" id="A0A2T9YHK4"/>
<keyword evidence="2" id="KW-0067">ATP-binding</keyword>
<evidence type="ECO:0000256" key="1">
    <source>
        <dbReference type="ARBA" id="ARBA00022741"/>
    </source>
</evidence>
<dbReference type="Proteomes" id="UP000245383">
    <property type="component" value="Unassembled WGS sequence"/>
</dbReference>
<dbReference type="InterPro" id="IPR027417">
    <property type="entry name" value="P-loop_NTPase"/>
</dbReference>
<dbReference type="GO" id="GO:0005524">
    <property type="term" value="F:ATP binding"/>
    <property type="evidence" value="ECO:0007669"/>
    <property type="project" value="UniProtKB-KW"/>
</dbReference>
<evidence type="ECO:0000256" key="3">
    <source>
        <dbReference type="ARBA" id="ARBA00025768"/>
    </source>
</evidence>
<name>A0A2T9YHK4_9FUNG</name>
<dbReference type="InterPro" id="IPR013641">
    <property type="entry name" value="KTI12/PSTK"/>
</dbReference>
<keyword evidence="1" id="KW-0547">Nucleotide-binding</keyword>
<reference evidence="4 5" key="1">
    <citation type="journal article" date="2018" name="MBio">
        <title>Comparative Genomics Reveals the Core Gene Toolbox for the Fungus-Insect Symbiosis.</title>
        <authorList>
            <person name="Wang Y."/>
            <person name="Stata M."/>
            <person name="Wang W."/>
            <person name="Stajich J.E."/>
            <person name="White M.M."/>
            <person name="Moncalvo J.M."/>
        </authorList>
    </citation>
    <scope>NUCLEOTIDE SEQUENCE [LARGE SCALE GENOMIC DNA]</scope>
    <source>
        <strain evidence="4 5">SWE-8-4</strain>
    </source>
</reference>
<proteinExistence type="inferred from homology"/>
<dbReference type="OrthoDB" id="9972657at2759"/>
<dbReference type="Pfam" id="PF08433">
    <property type="entry name" value="KTI12"/>
    <property type="match status" value="1"/>
</dbReference>
<dbReference type="Gene3D" id="3.40.50.300">
    <property type="entry name" value="P-loop containing nucleotide triphosphate hydrolases"/>
    <property type="match status" value="1"/>
</dbReference>
<keyword evidence="5" id="KW-1185">Reference proteome</keyword>
<accession>A0A2T9YHK4</accession>
<comment type="similarity">
    <text evidence="3">Belongs to the KTI12 family.</text>
</comment>
<evidence type="ECO:0008006" key="6">
    <source>
        <dbReference type="Google" id="ProtNLM"/>
    </source>
</evidence>
<dbReference type="EMBL" id="MBFR01000185">
    <property type="protein sequence ID" value="PVU91795.1"/>
    <property type="molecule type" value="Genomic_DNA"/>
</dbReference>
<gene>
    <name evidence="4" type="ORF">BB561_004202</name>
</gene>
<sequence length="237" mass="26581">MPLIILTGYPSVGKTTNSLKLKEWFEKKLSAQGYLGPSMKITIVGDLSQGISKLSYGDALEEKKARGSIISAVERHLAKNVIVIVDSLNYIKGFRYQLYCISRSIGTPHCVVYTAAPVEYCRQANENQLVPYSSEIFENLITRYEEPNCSSRWDSPLFTILQHIPEENIPFQEIWEAVIEKKAPLPNLATAIDPVTESNFLLVLEQSTKDIIQKIMDAQNTGINVVNIPGIDSKIYL</sequence>
<dbReference type="PANTHER" id="PTHR12435">
    <property type="match status" value="1"/>
</dbReference>